<evidence type="ECO:0000313" key="3">
    <source>
        <dbReference type="Proteomes" id="UP000602510"/>
    </source>
</evidence>
<evidence type="ECO:0000313" key="2">
    <source>
        <dbReference type="EMBL" id="KAF4146439.1"/>
    </source>
</evidence>
<sequence>MAAKMLHCGRTRYEDLKFFTDQSTELMVFEMGSWFRVACDQDVTEHVTHQRRRLLTNQAQFAPN</sequence>
<proteinExistence type="predicted"/>
<keyword evidence="3" id="KW-1185">Reference proteome</keyword>
<accession>A0A833SIF5</accession>
<dbReference type="AlphaFoldDB" id="A0A833SIF5"/>
<organism evidence="1 3">
    <name type="scientific">Phytophthora infestans</name>
    <name type="common">Potato late blight agent</name>
    <name type="synonym">Botrytis infestans</name>
    <dbReference type="NCBI Taxonomy" id="4787"/>
    <lineage>
        <taxon>Eukaryota</taxon>
        <taxon>Sar</taxon>
        <taxon>Stramenopiles</taxon>
        <taxon>Oomycota</taxon>
        <taxon>Peronosporomycetes</taxon>
        <taxon>Peronosporales</taxon>
        <taxon>Peronosporaceae</taxon>
        <taxon>Phytophthora</taxon>
    </lineage>
</organism>
<comment type="caution">
    <text evidence="1">The sequence shown here is derived from an EMBL/GenBank/DDBJ whole genome shotgun (WGS) entry which is preliminary data.</text>
</comment>
<evidence type="ECO:0000313" key="1">
    <source>
        <dbReference type="EMBL" id="KAF4031749.1"/>
    </source>
</evidence>
<protein>
    <submittedName>
        <fullName evidence="1">Uncharacterized protein</fullName>
    </submittedName>
</protein>
<dbReference type="EMBL" id="JAACNO010000614">
    <property type="protein sequence ID" value="KAF4146439.1"/>
    <property type="molecule type" value="Genomic_DNA"/>
</dbReference>
<reference evidence="1" key="1">
    <citation type="submission" date="2020-04" db="EMBL/GenBank/DDBJ databases">
        <title>Hybrid Assembly of Korean Phytophthora infestans isolates.</title>
        <authorList>
            <person name="Prokchorchik M."/>
            <person name="Lee Y."/>
            <person name="Seo J."/>
            <person name="Cho J.-H."/>
            <person name="Park Y.-E."/>
            <person name="Jang D.-C."/>
            <person name="Im J.-S."/>
            <person name="Choi J.-G."/>
            <person name="Park H.-J."/>
            <person name="Lee G.-B."/>
            <person name="Lee Y.-G."/>
            <person name="Hong S.-Y."/>
            <person name="Cho K."/>
            <person name="Sohn K.H."/>
        </authorList>
    </citation>
    <scope>NUCLEOTIDE SEQUENCE</scope>
    <source>
        <strain evidence="1">KR_1_A1</strain>
        <strain evidence="2">KR_2_A2</strain>
    </source>
</reference>
<dbReference type="Proteomes" id="UP000704712">
    <property type="component" value="Unassembled WGS sequence"/>
</dbReference>
<dbReference type="EMBL" id="WSZM01000542">
    <property type="protein sequence ID" value="KAF4031749.1"/>
    <property type="molecule type" value="Genomic_DNA"/>
</dbReference>
<dbReference type="Proteomes" id="UP000602510">
    <property type="component" value="Unassembled WGS sequence"/>
</dbReference>
<gene>
    <name evidence="1" type="ORF">GN244_ATG16390</name>
    <name evidence="2" type="ORF">GN958_ATG04368</name>
</gene>
<name>A0A833SIF5_PHYIN</name>